<reference evidence="10 11" key="1">
    <citation type="submission" date="2020-01" db="EMBL/GenBank/DDBJ databases">
        <authorList>
            <person name="Gulvik C.A."/>
            <person name="Batra D.G."/>
        </authorList>
    </citation>
    <scope>NUCLEOTIDE SEQUENCE [LARGE SCALE GENOMIC DNA]</scope>
    <source>
        <strain evidence="10 11">W9323</strain>
    </source>
</reference>
<keyword evidence="11" id="KW-1185">Reference proteome</keyword>
<dbReference type="Pfam" id="PF05164">
    <property type="entry name" value="ZapA"/>
    <property type="match status" value="1"/>
</dbReference>
<dbReference type="GO" id="GO:0032153">
    <property type="term" value="C:cell division site"/>
    <property type="evidence" value="ECO:0007669"/>
    <property type="project" value="TreeGrafter"/>
</dbReference>
<dbReference type="Proteomes" id="UP000503088">
    <property type="component" value="Chromosome"/>
</dbReference>
<protein>
    <recommendedName>
        <fullName evidence="2">Cell division protein ZapA</fullName>
    </recommendedName>
    <alternativeName>
        <fullName evidence="9">Z ring-associated protein ZapA</fullName>
    </alternativeName>
</protein>
<proteinExistence type="predicted"/>
<evidence type="ECO:0000256" key="4">
    <source>
        <dbReference type="ARBA" id="ARBA00022618"/>
    </source>
</evidence>
<dbReference type="InterPro" id="IPR007838">
    <property type="entry name" value="Cell_div_ZapA-like"/>
</dbReference>
<dbReference type="PANTHER" id="PTHR34981:SF1">
    <property type="entry name" value="CELL DIVISION PROTEIN ZAPA"/>
    <property type="match status" value="1"/>
</dbReference>
<comment type="subunit">
    <text evidence="8">Homodimer. Interacts with FtsZ.</text>
</comment>
<keyword evidence="3" id="KW-0963">Cytoplasm</keyword>
<dbReference type="GO" id="GO:0000917">
    <property type="term" value="P:division septum assembly"/>
    <property type="evidence" value="ECO:0007669"/>
    <property type="project" value="UniProtKB-KW"/>
</dbReference>
<evidence type="ECO:0000256" key="2">
    <source>
        <dbReference type="ARBA" id="ARBA00015195"/>
    </source>
</evidence>
<dbReference type="PANTHER" id="PTHR34981">
    <property type="entry name" value="CELL DIVISION PROTEIN ZAPA"/>
    <property type="match status" value="1"/>
</dbReference>
<evidence type="ECO:0000256" key="6">
    <source>
        <dbReference type="ARBA" id="ARBA00023306"/>
    </source>
</evidence>
<gene>
    <name evidence="10" type="primary">zapA</name>
    <name evidence="10" type="ORF">GXN76_05680</name>
</gene>
<dbReference type="InterPro" id="IPR053712">
    <property type="entry name" value="Bac_CellDiv_Activator"/>
</dbReference>
<dbReference type="GO" id="GO:0030428">
    <property type="term" value="C:cell septum"/>
    <property type="evidence" value="ECO:0007669"/>
    <property type="project" value="TreeGrafter"/>
</dbReference>
<evidence type="ECO:0000313" key="11">
    <source>
        <dbReference type="Proteomes" id="UP000503088"/>
    </source>
</evidence>
<sequence length="99" mass="11192">MYVGDSSFAVSREAFSLNKNRLSVEIYGQMYNIVGNASPGYMREVAQQVDQNMRNIAQGNSRLDTTKLAVLSAVNITDAYIKLKQEYEEILHLIEDDQV</sequence>
<dbReference type="GO" id="GO:0043093">
    <property type="term" value="P:FtsZ-dependent cytokinesis"/>
    <property type="evidence" value="ECO:0007669"/>
    <property type="project" value="TreeGrafter"/>
</dbReference>
<dbReference type="GO" id="GO:0005829">
    <property type="term" value="C:cytosol"/>
    <property type="evidence" value="ECO:0007669"/>
    <property type="project" value="TreeGrafter"/>
</dbReference>
<evidence type="ECO:0000256" key="9">
    <source>
        <dbReference type="ARBA" id="ARBA00033158"/>
    </source>
</evidence>
<evidence type="ECO:0000313" key="10">
    <source>
        <dbReference type="EMBL" id="QKG85923.1"/>
    </source>
</evidence>
<evidence type="ECO:0000256" key="5">
    <source>
        <dbReference type="ARBA" id="ARBA00023210"/>
    </source>
</evidence>
<dbReference type="Gene3D" id="6.10.250.790">
    <property type="match status" value="1"/>
</dbReference>
<keyword evidence="4 10" id="KW-0132">Cell division</keyword>
<dbReference type="NCBIfam" id="NF010724">
    <property type="entry name" value="PRK14126.1"/>
    <property type="match status" value="1"/>
</dbReference>
<accession>A0A7D3Y3T9</accession>
<dbReference type="InterPro" id="IPR036192">
    <property type="entry name" value="Cell_div_ZapA-like_sf"/>
</dbReference>
<evidence type="ECO:0000256" key="7">
    <source>
        <dbReference type="ARBA" id="ARBA00024910"/>
    </source>
</evidence>
<keyword evidence="5" id="KW-0717">Septation</keyword>
<name>A0A7D3Y3T9_9BACL</name>
<comment type="subcellular location">
    <subcellularLocation>
        <location evidence="1">Cytoplasm</location>
    </subcellularLocation>
</comment>
<dbReference type="GO" id="GO:0000921">
    <property type="term" value="P:septin ring assembly"/>
    <property type="evidence" value="ECO:0007669"/>
    <property type="project" value="TreeGrafter"/>
</dbReference>
<evidence type="ECO:0000256" key="8">
    <source>
        <dbReference type="ARBA" id="ARBA00026068"/>
    </source>
</evidence>
<dbReference type="EMBL" id="CP048104">
    <property type="protein sequence ID" value="QKG85923.1"/>
    <property type="molecule type" value="Genomic_DNA"/>
</dbReference>
<comment type="function">
    <text evidence="7">Activator of cell division through the inhibition of FtsZ GTPase activity, therefore promoting FtsZ assembly into bundles of protofilaments necessary for the formation of the division Z ring. It is recruited early at mid-cell but it is not essential for cell division.</text>
</comment>
<keyword evidence="6" id="KW-0131">Cell cycle</keyword>
<evidence type="ECO:0000256" key="3">
    <source>
        <dbReference type="ARBA" id="ARBA00022490"/>
    </source>
</evidence>
<dbReference type="KEGG" id="kpul:GXN76_05680"/>
<dbReference type="SUPFAM" id="SSF102829">
    <property type="entry name" value="Cell division protein ZapA-like"/>
    <property type="match status" value="1"/>
</dbReference>
<dbReference type="AlphaFoldDB" id="A0A7D3Y3T9"/>
<evidence type="ECO:0000256" key="1">
    <source>
        <dbReference type="ARBA" id="ARBA00004496"/>
    </source>
</evidence>
<organism evidence="10 11">
    <name type="scientific">Kroppenstedtia pulmonis</name>
    <dbReference type="NCBI Taxonomy" id="1380685"/>
    <lineage>
        <taxon>Bacteria</taxon>
        <taxon>Bacillati</taxon>
        <taxon>Bacillota</taxon>
        <taxon>Bacilli</taxon>
        <taxon>Bacillales</taxon>
        <taxon>Thermoactinomycetaceae</taxon>
        <taxon>Kroppenstedtia</taxon>
    </lineage>
</organism>